<evidence type="ECO:0000256" key="1">
    <source>
        <dbReference type="SAM" id="Phobius"/>
    </source>
</evidence>
<keyword evidence="3" id="KW-1185">Reference proteome</keyword>
<accession>A0A8S9WVG5</accession>
<name>A0A8S9WVG5_APOLU</name>
<comment type="caution">
    <text evidence="2">The sequence shown here is derived from an EMBL/GenBank/DDBJ whole genome shotgun (WGS) entry which is preliminary data.</text>
</comment>
<dbReference type="Proteomes" id="UP000466442">
    <property type="component" value="Unassembled WGS sequence"/>
</dbReference>
<proteinExistence type="predicted"/>
<keyword evidence="1" id="KW-0812">Transmembrane</keyword>
<keyword evidence="1" id="KW-1133">Transmembrane helix</keyword>
<reference evidence="2" key="1">
    <citation type="journal article" date="2021" name="Mol. Ecol. Resour.">
        <title>Apolygus lucorum genome provides insights into omnivorousness and mesophyll feeding.</title>
        <authorList>
            <person name="Liu Y."/>
            <person name="Liu H."/>
            <person name="Wang H."/>
            <person name="Huang T."/>
            <person name="Liu B."/>
            <person name="Yang B."/>
            <person name="Yin L."/>
            <person name="Li B."/>
            <person name="Zhang Y."/>
            <person name="Zhang S."/>
            <person name="Jiang F."/>
            <person name="Zhang X."/>
            <person name="Ren Y."/>
            <person name="Wang B."/>
            <person name="Wang S."/>
            <person name="Lu Y."/>
            <person name="Wu K."/>
            <person name="Fan W."/>
            <person name="Wang G."/>
        </authorList>
    </citation>
    <scope>NUCLEOTIDE SEQUENCE</scope>
    <source>
        <strain evidence="2">12Hb</strain>
    </source>
</reference>
<keyword evidence="1" id="KW-0472">Membrane</keyword>
<dbReference type="AlphaFoldDB" id="A0A8S9WVG5"/>
<evidence type="ECO:0000313" key="2">
    <source>
        <dbReference type="EMBL" id="KAF6199315.1"/>
    </source>
</evidence>
<gene>
    <name evidence="2" type="ORF">GE061_007341</name>
</gene>
<protein>
    <submittedName>
        <fullName evidence="2">Uncharacterized protein</fullName>
    </submittedName>
</protein>
<sequence>MVPEQVSTERQKHKQPRKVDCRKYIYAPIIDMIVLGDFSKFLCWFFFVALLFMVPEQVSTERQKHKQPRKEPPFRLIRRILPEPECFLRRLKS</sequence>
<evidence type="ECO:0000313" key="3">
    <source>
        <dbReference type="Proteomes" id="UP000466442"/>
    </source>
</evidence>
<dbReference type="EMBL" id="WIXP02000015">
    <property type="protein sequence ID" value="KAF6199315.1"/>
    <property type="molecule type" value="Genomic_DNA"/>
</dbReference>
<feature type="transmembrane region" description="Helical" evidence="1">
    <location>
        <begin position="32"/>
        <end position="54"/>
    </location>
</feature>
<organism evidence="2 3">
    <name type="scientific">Apolygus lucorum</name>
    <name type="common">Small green plant bug</name>
    <name type="synonym">Lygocoris lucorum</name>
    <dbReference type="NCBI Taxonomy" id="248454"/>
    <lineage>
        <taxon>Eukaryota</taxon>
        <taxon>Metazoa</taxon>
        <taxon>Ecdysozoa</taxon>
        <taxon>Arthropoda</taxon>
        <taxon>Hexapoda</taxon>
        <taxon>Insecta</taxon>
        <taxon>Pterygota</taxon>
        <taxon>Neoptera</taxon>
        <taxon>Paraneoptera</taxon>
        <taxon>Hemiptera</taxon>
        <taxon>Heteroptera</taxon>
        <taxon>Panheteroptera</taxon>
        <taxon>Cimicomorpha</taxon>
        <taxon>Miridae</taxon>
        <taxon>Mirini</taxon>
        <taxon>Apolygus</taxon>
    </lineage>
</organism>